<keyword evidence="1" id="KW-1133">Transmembrane helix</keyword>
<dbReference type="RefSeq" id="WP_084408886.1">
    <property type="nucleotide sequence ID" value="NZ_FWXR01000003.1"/>
</dbReference>
<evidence type="ECO:0000256" key="1">
    <source>
        <dbReference type="SAM" id="Phobius"/>
    </source>
</evidence>
<proteinExistence type="predicted"/>
<dbReference type="Proteomes" id="UP000192656">
    <property type="component" value="Unassembled WGS sequence"/>
</dbReference>
<dbReference type="AlphaFoldDB" id="A0A1W1ZQB8"/>
<keyword evidence="3" id="KW-1185">Reference proteome</keyword>
<feature type="transmembrane region" description="Helical" evidence="1">
    <location>
        <begin position="107"/>
        <end position="126"/>
    </location>
</feature>
<keyword evidence="1" id="KW-0812">Transmembrane</keyword>
<evidence type="ECO:0000313" key="2">
    <source>
        <dbReference type="EMBL" id="SMC50735.1"/>
    </source>
</evidence>
<gene>
    <name evidence="2" type="ORF">SAMN06297251_10348</name>
</gene>
<reference evidence="2 3" key="1">
    <citation type="submission" date="2017-04" db="EMBL/GenBank/DDBJ databases">
        <authorList>
            <person name="Afonso C.L."/>
            <person name="Miller P.J."/>
            <person name="Scott M.A."/>
            <person name="Spackman E."/>
            <person name="Goraichik I."/>
            <person name="Dimitrov K.M."/>
            <person name="Suarez D.L."/>
            <person name="Swayne D.E."/>
        </authorList>
    </citation>
    <scope>NUCLEOTIDE SEQUENCE [LARGE SCALE GENOMIC DNA]</scope>
    <source>
        <strain evidence="2 3">CGMCC 1.10972</strain>
    </source>
</reference>
<accession>A0A1W1ZQB8</accession>
<feature type="transmembrane region" description="Helical" evidence="1">
    <location>
        <begin position="40"/>
        <end position="62"/>
    </location>
</feature>
<feature type="transmembrane region" description="Helical" evidence="1">
    <location>
        <begin position="7"/>
        <end position="28"/>
    </location>
</feature>
<dbReference type="STRING" id="937218.SAMN06297251_10348"/>
<dbReference type="OrthoDB" id="8451238at2"/>
<feature type="transmembrane region" description="Helical" evidence="1">
    <location>
        <begin position="74"/>
        <end position="95"/>
    </location>
</feature>
<name>A0A1W1ZQB8_9HYPH</name>
<evidence type="ECO:0000313" key="3">
    <source>
        <dbReference type="Proteomes" id="UP000192656"/>
    </source>
</evidence>
<sequence>MEGRYDFLRGLVPFIPVVIGIGLKFALIDKPGQDLFEHFYSTYLAPAWIEFLVTAFVIGITAMLSQPTVNKTDILVFAALPALCFVVCTILALGTAKARIESSVMQVYMPGILAAISLGISGGRVGKAL</sequence>
<protein>
    <submittedName>
        <fullName evidence="2">Uncharacterized protein</fullName>
    </submittedName>
</protein>
<organism evidence="2 3">
    <name type="scientific">Fulvimarina manganoxydans</name>
    <dbReference type="NCBI Taxonomy" id="937218"/>
    <lineage>
        <taxon>Bacteria</taxon>
        <taxon>Pseudomonadati</taxon>
        <taxon>Pseudomonadota</taxon>
        <taxon>Alphaproteobacteria</taxon>
        <taxon>Hyphomicrobiales</taxon>
        <taxon>Aurantimonadaceae</taxon>
        <taxon>Fulvimarina</taxon>
    </lineage>
</organism>
<keyword evidence="1" id="KW-0472">Membrane</keyword>
<dbReference type="EMBL" id="FWXR01000003">
    <property type="protein sequence ID" value="SMC50735.1"/>
    <property type="molecule type" value="Genomic_DNA"/>
</dbReference>